<dbReference type="GO" id="GO:0000400">
    <property type="term" value="F:four-way junction DNA binding"/>
    <property type="evidence" value="ECO:0007669"/>
    <property type="project" value="UniProtKB-UniRule"/>
</dbReference>
<feature type="region of interest" description="Domain III" evidence="6">
    <location>
        <begin position="166"/>
        <end position="219"/>
    </location>
</feature>
<dbReference type="GO" id="GO:0005524">
    <property type="term" value="F:ATP binding"/>
    <property type="evidence" value="ECO:0007669"/>
    <property type="project" value="InterPro"/>
</dbReference>
<evidence type="ECO:0000256" key="3">
    <source>
        <dbReference type="ARBA" id="ARBA00023125"/>
    </source>
</evidence>
<comment type="caution">
    <text evidence="6">Lacks conserved residue(s) required for the propagation of feature annotation.</text>
</comment>
<keyword evidence="2 6" id="KW-0227">DNA damage</keyword>
<feature type="domain" description="Helix-hairpin-helix DNA-binding motif class 1" evidence="7">
    <location>
        <begin position="75"/>
        <end position="94"/>
    </location>
</feature>
<comment type="subcellular location">
    <subcellularLocation>
        <location evidence="6">Cytoplasm</location>
    </subcellularLocation>
</comment>
<comment type="function">
    <text evidence="6">The RuvA-RuvB-RuvC complex processes Holliday junction (HJ) DNA during genetic recombination and DNA repair, while the RuvA-RuvB complex plays an important role in the rescue of blocked DNA replication forks via replication fork reversal (RFR). RuvA specifically binds to HJ cruciform DNA, conferring on it an open structure. The RuvB hexamer acts as an ATP-dependent pump, pulling dsDNA into and through the RuvAB complex. HJ branch migration allows RuvC to scan DNA until it finds its consensus sequence, where it cleaves and resolves the cruciform DNA.</text>
</comment>
<dbReference type="InterPro" id="IPR013849">
    <property type="entry name" value="DNA_helicase_Holl-junc_RuvA_I"/>
</dbReference>
<dbReference type="Proteomes" id="UP000554286">
    <property type="component" value="Unassembled WGS sequence"/>
</dbReference>
<comment type="similarity">
    <text evidence="6">Belongs to the RuvA family.</text>
</comment>
<dbReference type="Gene3D" id="1.10.150.20">
    <property type="entry name" value="5' to 3' exonuclease, C-terminal subdomain"/>
    <property type="match status" value="1"/>
</dbReference>
<evidence type="ECO:0000256" key="2">
    <source>
        <dbReference type="ARBA" id="ARBA00022763"/>
    </source>
</evidence>
<dbReference type="GO" id="GO:0006281">
    <property type="term" value="P:DNA repair"/>
    <property type="evidence" value="ECO:0007669"/>
    <property type="project" value="UniProtKB-UniRule"/>
</dbReference>
<dbReference type="SUPFAM" id="SSF50249">
    <property type="entry name" value="Nucleic acid-binding proteins"/>
    <property type="match status" value="1"/>
</dbReference>
<dbReference type="InterPro" id="IPR000085">
    <property type="entry name" value="RuvA"/>
</dbReference>
<dbReference type="GO" id="GO:0009379">
    <property type="term" value="C:Holliday junction helicase complex"/>
    <property type="evidence" value="ECO:0007669"/>
    <property type="project" value="InterPro"/>
</dbReference>
<dbReference type="HAMAP" id="MF_00031">
    <property type="entry name" value="DNA_HJ_migration_RuvA"/>
    <property type="match status" value="1"/>
</dbReference>
<dbReference type="GO" id="GO:0005737">
    <property type="term" value="C:cytoplasm"/>
    <property type="evidence" value="ECO:0007669"/>
    <property type="project" value="UniProtKB-SubCell"/>
</dbReference>
<dbReference type="Pfam" id="PF07499">
    <property type="entry name" value="RuvA_C"/>
    <property type="match status" value="1"/>
</dbReference>
<dbReference type="GO" id="GO:0006310">
    <property type="term" value="P:DNA recombination"/>
    <property type="evidence" value="ECO:0007669"/>
    <property type="project" value="UniProtKB-UniRule"/>
</dbReference>
<evidence type="ECO:0000259" key="7">
    <source>
        <dbReference type="SMART" id="SM00278"/>
    </source>
</evidence>
<reference evidence="8 9" key="1">
    <citation type="submission" date="2020-08" db="EMBL/GenBank/DDBJ databases">
        <title>Genome sequencing of Purple Non-Sulfur Bacteria from various extreme environments.</title>
        <authorList>
            <person name="Mayer M."/>
        </authorList>
    </citation>
    <scope>NUCLEOTIDE SEQUENCE [LARGE SCALE GENOMIC DNA]</scope>
    <source>
        <strain evidence="8 9">JA131</strain>
    </source>
</reference>
<evidence type="ECO:0000256" key="6">
    <source>
        <dbReference type="HAMAP-Rule" id="MF_00031"/>
    </source>
</evidence>
<dbReference type="InterPro" id="IPR010994">
    <property type="entry name" value="RuvA_2-like"/>
</dbReference>
<dbReference type="InterPro" id="IPR012340">
    <property type="entry name" value="NA-bd_OB-fold"/>
</dbReference>
<dbReference type="InterPro" id="IPR036267">
    <property type="entry name" value="RuvA_C_sf"/>
</dbReference>
<dbReference type="Gene3D" id="2.40.50.140">
    <property type="entry name" value="Nucleic acid-binding proteins"/>
    <property type="match status" value="1"/>
</dbReference>
<dbReference type="SUPFAM" id="SSF47781">
    <property type="entry name" value="RuvA domain 2-like"/>
    <property type="match status" value="1"/>
</dbReference>
<evidence type="ECO:0000313" key="8">
    <source>
        <dbReference type="EMBL" id="MBB4264993.1"/>
    </source>
</evidence>
<dbReference type="Pfam" id="PF01330">
    <property type="entry name" value="RuvA_N"/>
    <property type="match status" value="1"/>
</dbReference>
<keyword evidence="3 6" id="KW-0238">DNA-binding</keyword>
<proteinExistence type="inferred from homology"/>
<dbReference type="SMART" id="SM00278">
    <property type="entry name" value="HhH1"/>
    <property type="match status" value="2"/>
</dbReference>
<gene>
    <name evidence="6" type="primary">ruvA</name>
    <name evidence="8" type="ORF">GGD89_000604</name>
</gene>
<keyword evidence="8" id="KW-0547">Nucleotide-binding</keyword>
<dbReference type="EMBL" id="JACIGK010000003">
    <property type="protein sequence ID" value="MBB4264993.1"/>
    <property type="molecule type" value="Genomic_DNA"/>
</dbReference>
<keyword evidence="9" id="KW-1185">Reference proteome</keyword>
<comment type="subunit">
    <text evidence="6">Homotetramer. Forms an RuvA(8)-RuvB(12)-Holliday junction (HJ) complex. HJ DNA is sandwiched between 2 RuvA tetramers; dsDNA enters through RuvA and exits via RuvB. An RuvB hexamer assembles on each DNA strand where it exits the tetramer. Each RuvB hexamer is contacted by two RuvA subunits (via domain III) on 2 adjacent RuvB subunits; this complex drives branch migration. In the full resolvosome a probable DNA-RuvA(4)-RuvB(12)-RuvC(2) complex forms which resolves the HJ.</text>
</comment>
<name>A0A7W6W8N1_9PROT</name>
<keyword evidence="8" id="KW-0378">Hydrolase</keyword>
<dbReference type="InterPro" id="IPR003583">
    <property type="entry name" value="Hlx-hairpin-Hlx_DNA-bd_motif"/>
</dbReference>
<dbReference type="GO" id="GO:0016787">
    <property type="term" value="F:hydrolase activity"/>
    <property type="evidence" value="ECO:0007669"/>
    <property type="project" value="UniProtKB-KW"/>
</dbReference>
<dbReference type="SUPFAM" id="SSF46929">
    <property type="entry name" value="DNA helicase RuvA subunit, C-terminal domain"/>
    <property type="match status" value="1"/>
</dbReference>
<comment type="caution">
    <text evidence="8">The sequence shown here is derived from an EMBL/GenBank/DDBJ whole genome shotgun (WGS) entry which is preliminary data.</text>
</comment>
<keyword evidence="5 6" id="KW-0234">DNA repair</keyword>
<dbReference type="GO" id="GO:0048476">
    <property type="term" value="C:Holliday junction resolvase complex"/>
    <property type="evidence" value="ECO:0007669"/>
    <property type="project" value="UniProtKB-UniRule"/>
</dbReference>
<evidence type="ECO:0000313" key="9">
    <source>
        <dbReference type="Proteomes" id="UP000554286"/>
    </source>
</evidence>
<evidence type="ECO:0000256" key="1">
    <source>
        <dbReference type="ARBA" id="ARBA00022490"/>
    </source>
</evidence>
<dbReference type="NCBIfam" id="TIGR00084">
    <property type="entry name" value="ruvA"/>
    <property type="match status" value="1"/>
</dbReference>
<keyword evidence="8" id="KW-0067">ATP-binding</keyword>
<feature type="domain" description="Helix-hairpin-helix DNA-binding motif class 1" evidence="7">
    <location>
        <begin position="110"/>
        <end position="129"/>
    </location>
</feature>
<dbReference type="RefSeq" id="WP_184042617.1">
    <property type="nucleotide sequence ID" value="NZ_JACIGK010000003.1"/>
</dbReference>
<accession>A0A7W6W8N1</accession>
<dbReference type="AlphaFoldDB" id="A0A7W6W8N1"/>
<keyword evidence="8" id="KW-0347">Helicase</keyword>
<dbReference type="Pfam" id="PF14520">
    <property type="entry name" value="HHH_5"/>
    <property type="match status" value="1"/>
</dbReference>
<keyword evidence="4 6" id="KW-0233">DNA recombination</keyword>
<evidence type="ECO:0000256" key="5">
    <source>
        <dbReference type="ARBA" id="ARBA00023204"/>
    </source>
</evidence>
<comment type="domain">
    <text evidence="6">Has three domains with a flexible linker between the domains II and III and assumes an 'L' shape. Domain III is highly mobile and contacts RuvB.</text>
</comment>
<protein>
    <recommendedName>
        <fullName evidence="6">Holliday junction branch migration complex subunit RuvA</fullName>
    </recommendedName>
</protein>
<evidence type="ECO:0000256" key="4">
    <source>
        <dbReference type="ARBA" id="ARBA00023172"/>
    </source>
</evidence>
<organism evidence="8 9">
    <name type="scientific">Roseospira visakhapatnamensis</name>
    <dbReference type="NCBI Taxonomy" id="390880"/>
    <lineage>
        <taxon>Bacteria</taxon>
        <taxon>Pseudomonadati</taxon>
        <taxon>Pseudomonadota</taxon>
        <taxon>Alphaproteobacteria</taxon>
        <taxon>Rhodospirillales</taxon>
        <taxon>Rhodospirillaceae</taxon>
        <taxon>Roseospira</taxon>
    </lineage>
</organism>
<dbReference type="InterPro" id="IPR011114">
    <property type="entry name" value="RuvA_C"/>
</dbReference>
<dbReference type="Gene3D" id="1.10.8.10">
    <property type="entry name" value="DNA helicase RuvA subunit, C-terminal domain"/>
    <property type="match status" value="1"/>
</dbReference>
<sequence>MIAALRGRVDAVGDDWAVIDVQGVGYLVFCSARTLGRLPAPGAPDEARLLVETHVREDHIHLYGFAETLERDAFRLLGTVQGVGAKVALAILSVVPADRLGGVLAAQDKAAIQRASGVGPKLAARILSELKDKATSLGAVPGPRPAGVAPPDGPAPVVSAATTGDARAALVEDATSALVNLGYRRLDAWEAAAQATAALGDAATVERVLGAALKALGQQ</sequence>
<keyword evidence="1 6" id="KW-0963">Cytoplasm</keyword>
<dbReference type="GO" id="GO:0009378">
    <property type="term" value="F:four-way junction helicase activity"/>
    <property type="evidence" value="ECO:0007669"/>
    <property type="project" value="InterPro"/>
</dbReference>